<dbReference type="PROSITE" id="PS51186">
    <property type="entry name" value="GNAT"/>
    <property type="match status" value="1"/>
</dbReference>
<dbReference type="PANTHER" id="PTHR43626">
    <property type="entry name" value="ACYL-COA N-ACYLTRANSFERASE"/>
    <property type="match status" value="1"/>
</dbReference>
<dbReference type="SUPFAM" id="SSF55729">
    <property type="entry name" value="Acyl-CoA N-acyltransferases (Nat)"/>
    <property type="match status" value="1"/>
</dbReference>
<dbReference type="Pfam" id="PF13508">
    <property type="entry name" value="Acetyltransf_7"/>
    <property type="match status" value="1"/>
</dbReference>
<dbReference type="InterPro" id="IPR000182">
    <property type="entry name" value="GNAT_dom"/>
</dbReference>
<dbReference type="InterPro" id="IPR016181">
    <property type="entry name" value="Acyl_CoA_acyltransferase"/>
</dbReference>
<keyword evidence="1" id="KW-0808">Transferase</keyword>
<organism evidence="4 5">
    <name type="scientific">Ottowia thiooxydans</name>
    <dbReference type="NCBI Taxonomy" id="219182"/>
    <lineage>
        <taxon>Bacteria</taxon>
        <taxon>Pseudomonadati</taxon>
        <taxon>Pseudomonadota</taxon>
        <taxon>Betaproteobacteria</taxon>
        <taxon>Burkholderiales</taxon>
        <taxon>Comamonadaceae</taxon>
        <taxon>Ottowia</taxon>
    </lineage>
</organism>
<keyword evidence="2" id="KW-0012">Acyltransferase</keyword>
<accession>A0ABV2QDS4</accession>
<evidence type="ECO:0000256" key="2">
    <source>
        <dbReference type="ARBA" id="ARBA00023315"/>
    </source>
</evidence>
<evidence type="ECO:0000256" key="1">
    <source>
        <dbReference type="ARBA" id="ARBA00022679"/>
    </source>
</evidence>
<dbReference type="Gene3D" id="3.40.630.30">
    <property type="match status" value="1"/>
</dbReference>
<reference evidence="4 5" key="1">
    <citation type="submission" date="2024-06" db="EMBL/GenBank/DDBJ databases">
        <title>Sorghum-associated microbial communities from plants grown in Nebraska, USA.</title>
        <authorList>
            <person name="Schachtman D."/>
        </authorList>
    </citation>
    <scope>NUCLEOTIDE SEQUENCE [LARGE SCALE GENOMIC DNA]</scope>
    <source>
        <strain evidence="4 5">2709</strain>
    </source>
</reference>
<gene>
    <name evidence="4" type="ORF">ABIE13_003799</name>
</gene>
<evidence type="ECO:0000259" key="3">
    <source>
        <dbReference type="PROSITE" id="PS51186"/>
    </source>
</evidence>
<dbReference type="PANTHER" id="PTHR43626:SF4">
    <property type="entry name" value="GCN5-RELATED N-ACETYLTRANSFERASE 2, CHLOROPLASTIC"/>
    <property type="match status" value="1"/>
</dbReference>
<protein>
    <submittedName>
        <fullName evidence="4">N-acetylglutamate synthase-like GNAT family acetyltransferase</fullName>
    </submittedName>
</protein>
<evidence type="ECO:0000313" key="5">
    <source>
        <dbReference type="Proteomes" id="UP001549320"/>
    </source>
</evidence>
<name>A0ABV2QDS4_9BURK</name>
<dbReference type="Proteomes" id="UP001549320">
    <property type="component" value="Unassembled WGS sequence"/>
</dbReference>
<evidence type="ECO:0000313" key="4">
    <source>
        <dbReference type="EMBL" id="MET4578683.1"/>
    </source>
</evidence>
<proteinExistence type="predicted"/>
<keyword evidence="5" id="KW-1185">Reference proteome</keyword>
<feature type="domain" description="N-acetyltransferase" evidence="3">
    <location>
        <begin position="1"/>
        <end position="133"/>
    </location>
</feature>
<comment type="caution">
    <text evidence="4">The sequence shown here is derived from an EMBL/GenBank/DDBJ whole genome shotgun (WGS) entry which is preliminary data.</text>
</comment>
<dbReference type="EMBL" id="JBEPSH010000007">
    <property type="protein sequence ID" value="MET4578683.1"/>
    <property type="molecule type" value="Genomic_DNA"/>
</dbReference>
<dbReference type="CDD" id="cd04301">
    <property type="entry name" value="NAT_SF"/>
    <property type="match status" value="1"/>
</dbReference>
<sequence>MQIRNAETADIQAIHSLLSACGWGHRLGDVNHLSRLISASQRAVVAEINNEIVGFVRGITDGLSNGYVSMVAVAELHRGQGIGRTLVEALIEPAHEITWVLRAGRVGAAEFFAKLGFTSSTIAMERPRTQVIN</sequence>
<dbReference type="RefSeq" id="WP_354446117.1">
    <property type="nucleotide sequence ID" value="NZ_JBEPSH010000007.1"/>
</dbReference>
<dbReference type="PROSITE" id="PS51257">
    <property type="entry name" value="PROKAR_LIPOPROTEIN"/>
    <property type="match status" value="1"/>
</dbReference>
<dbReference type="InterPro" id="IPR045039">
    <property type="entry name" value="NSI-like"/>
</dbReference>